<evidence type="ECO:0000313" key="2">
    <source>
        <dbReference type="Proteomes" id="UP001214638"/>
    </source>
</evidence>
<name>A0AAD9UND2_9APIC</name>
<comment type="caution">
    <text evidence="1">The sequence shown here is derived from an EMBL/GenBank/DDBJ whole genome shotgun (WGS) entry which is preliminary data.</text>
</comment>
<reference evidence="1" key="1">
    <citation type="journal article" date="2023" name="Nat. Microbiol.">
        <title>Babesia duncani multi-omics identifies virulence factors and drug targets.</title>
        <authorList>
            <person name="Singh P."/>
            <person name="Lonardi S."/>
            <person name="Liang Q."/>
            <person name="Vydyam P."/>
            <person name="Khabirova E."/>
            <person name="Fang T."/>
            <person name="Gihaz S."/>
            <person name="Thekkiniath J."/>
            <person name="Munshi M."/>
            <person name="Abel S."/>
            <person name="Ciampossin L."/>
            <person name="Batugedara G."/>
            <person name="Gupta M."/>
            <person name="Lu X.M."/>
            <person name="Lenz T."/>
            <person name="Chakravarty S."/>
            <person name="Cornillot E."/>
            <person name="Hu Y."/>
            <person name="Ma W."/>
            <person name="Gonzalez L.M."/>
            <person name="Sanchez S."/>
            <person name="Estrada K."/>
            <person name="Sanchez-Flores A."/>
            <person name="Montero E."/>
            <person name="Harb O.S."/>
            <person name="Le Roch K.G."/>
            <person name="Mamoun C.B."/>
        </authorList>
    </citation>
    <scope>NUCLEOTIDE SEQUENCE</scope>
    <source>
        <strain evidence="1">WA1</strain>
    </source>
</reference>
<dbReference type="EMBL" id="JALLKP010000004">
    <property type="protein sequence ID" value="KAK2195642.1"/>
    <property type="molecule type" value="Genomic_DNA"/>
</dbReference>
<sequence length="163" mass="18329">MMSTLNAREAQVPYSRLFSTYIEDVNLQDGIDLCEARACIVFKHYKGKTTFCSDVNILSPNLLRPAKGYKSLINLNAIPNFMNIAEVMGIKCKRIPHLPNTMDTHQSKISHECSMAPRVTQHRKLSRVPVQTCGLHGPVQPDDYSDEHLYGEIVPTNSRGTQV</sequence>
<evidence type="ECO:0000313" key="1">
    <source>
        <dbReference type="EMBL" id="KAK2195642.1"/>
    </source>
</evidence>
<keyword evidence="2" id="KW-1185">Reference proteome</keyword>
<proteinExistence type="predicted"/>
<protein>
    <submittedName>
        <fullName evidence="1">Uncharacterized protein</fullName>
    </submittedName>
</protein>
<gene>
    <name evidence="1" type="ORF">BdWA1_003322</name>
</gene>
<accession>A0AAD9UND2</accession>
<dbReference type="AlphaFoldDB" id="A0AAD9UND2"/>
<dbReference type="RefSeq" id="XP_067802485.1">
    <property type="nucleotide sequence ID" value="XM_067948334.1"/>
</dbReference>
<dbReference type="GeneID" id="94337619"/>
<dbReference type="KEGG" id="bdw:94337619"/>
<dbReference type="Proteomes" id="UP001214638">
    <property type="component" value="Unassembled WGS sequence"/>
</dbReference>
<organism evidence="1 2">
    <name type="scientific">Babesia duncani</name>
    <dbReference type="NCBI Taxonomy" id="323732"/>
    <lineage>
        <taxon>Eukaryota</taxon>
        <taxon>Sar</taxon>
        <taxon>Alveolata</taxon>
        <taxon>Apicomplexa</taxon>
        <taxon>Aconoidasida</taxon>
        <taxon>Piroplasmida</taxon>
        <taxon>Babesiidae</taxon>
        <taxon>Babesia</taxon>
    </lineage>
</organism>